<organism evidence="1 2">
    <name type="scientific">Vibrio parahaemolyticus</name>
    <dbReference type="NCBI Taxonomy" id="670"/>
    <lineage>
        <taxon>Bacteria</taxon>
        <taxon>Pseudomonadati</taxon>
        <taxon>Pseudomonadota</taxon>
        <taxon>Gammaproteobacteria</taxon>
        <taxon>Vibrionales</taxon>
        <taxon>Vibrionaceae</taxon>
        <taxon>Vibrio</taxon>
    </lineage>
</organism>
<name>A0A9Q3UJI6_VIBPH</name>
<sequence length="80" mass="9134">MNHFMLSDKTLLDSESAEYFWVNWMLSEGYSAYKIKSFLMKAFGGDEQIAEAMLDVVKGNKSKCALISLIHQKHLEATEL</sequence>
<proteinExistence type="predicted"/>
<reference evidence="1" key="1">
    <citation type="submission" date="2020-09" db="EMBL/GenBank/DDBJ databases">
        <title>Genome sequence of Vibrio parahaemolyticus isolates.</title>
        <authorList>
            <person name="Hammerl J.A."/>
            <person name="Strauch E."/>
        </authorList>
    </citation>
    <scope>NUCLEOTIDE SEQUENCE</scope>
    <source>
        <strain evidence="1">17-VB00146</strain>
    </source>
</reference>
<protein>
    <submittedName>
        <fullName evidence="1">Uncharacterized protein</fullName>
    </submittedName>
</protein>
<accession>A0A9Q3UJI6</accession>
<evidence type="ECO:0000313" key="2">
    <source>
        <dbReference type="Proteomes" id="UP000726777"/>
    </source>
</evidence>
<dbReference type="RefSeq" id="WP_069543041.1">
    <property type="nucleotide sequence ID" value="NZ_CP064041.1"/>
</dbReference>
<dbReference type="AlphaFoldDB" id="A0A9Q3UJI6"/>
<dbReference type="EMBL" id="JACVHL010000048">
    <property type="protein sequence ID" value="MCC3808356.1"/>
    <property type="molecule type" value="Genomic_DNA"/>
</dbReference>
<comment type="caution">
    <text evidence="1">The sequence shown here is derived from an EMBL/GenBank/DDBJ whole genome shotgun (WGS) entry which is preliminary data.</text>
</comment>
<gene>
    <name evidence="1" type="ORF">IB292_25485</name>
</gene>
<dbReference type="Proteomes" id="UP000726777">
    <property type="component" value="Unassembled WGS sequence"/>
</dbReference>
<evidence type="ECO:0000313" key="1">
    <source>
        <dbReference type="EMBL" id="MCC3808356.1"/>
    </source>
</evidence>